<sequence>MSGNDNISKTMPSVGNAPFWYGSFSAVWVYFKVPVATLNKILATQSSALKAFPFDDLAANGQEYGLMNINFMTYSSDSGVNDPQSYADILQPITFGDQPPASMGIEPTHECEINIGSYATAKAAQTPFGLTSSQFIEGRDHTKTLGNYRLWVPCDDRIAVYWGMHNFGENKVMTHPFTYNNPAPNNPDRTIWDFTIPAPMDESATSTLLRLQMDDLVGGPGVIASNQSEIIDFSLYPHPATKPASQRLVGSRRNVFGQFKCMTAESAAAAGTPMSDCTIKLGNSAHPVVADLNAMLGGSGQFSPAGVMTYHSAPVVAESSLYYADV</sequence>
<organism evidence="1 2">
    <name type="scientific">Roseovarius nanhaiticus</name>
    <dbReference type="NCBI Taxonomy" id="573024"/>
    <lineage>
        <taxon>Bacteria</taxon>
        <taxon>Pseudomonadati</taxon>
        <taxon>Pseudomonadota</taxon>
        <taxon>Alphaproteobacteria</taxon>
        <taxon>Rhodobacterales</taxon>
        <taxon>Roseobacteraceae</taxon>
        <taxon>Roseovarius</taxon>
    </lineage>
</organism>
<gene>
    <name evidence="1" type="ORF">SAMN05421666_1631</name>
</gene>
<reference evidence="1 2" key="1">
    <citation type="submission" date="2017-01" db="EMBL/GenBank/DDBJ databases">
        <authorList>
            <person name="Mah S.A."/>
            <person name="Swanson W.J."/>
            <person name="Moy G.W."/>
            <person name="Vacquier V.D."/>
        </authorList>
    </citation>
    <scope>NUCLEOTIDE SEQUENCE [LARGE SCALE GENOMIC DNA]</scope>
    <source>
        <strain evidence="1 2">DSM 29590</strain>
    </source>
</reference>
<dbReference type="STRING" id="573024.SAMN05216208_0505"/>
<dbReference type="RefSeq" id="WP_076532529.1">
    <property type="nucleotide sequence ID" value="NZ_FOAC01000001.1"/>
</dbReference>
<dbReference type="Proteomes" id="UP000186019">
    <property type="component" value="Unassembled WGS sequence"/>
</dbReference>
<name>A0A1N7G3N9_9RHOB</name>
<evidence type="ECO:0000313" key="2">
    <source>
        <dbReference type="Proteomes" id="UP000186019"/>
    </source>
</evidence>
<evidence type="ECO:0000313" key="1">
    <source>
        <dbReference type="EMBL" id="SIS07114.1"/>
    </source>
</evidence>
<accession>A0A1N7G3N9</accession>
<proteinExistence type="predicted"/>
<protein>
    <recommendedName>
        <fullName evidence="3">Acetoacetate decarboxylase (ADC)</fullName>
    </recommendedName>
</protein>
<keyword evidence="2" id="KW-1185">Reference proteome</keyword>
<evidence type="ECO:0008006" key="3">
    <source>
        <dbReference type="Google" id="ProtNLM"/>
    </source>
</evidence>
<dbReference type="EMBL" id="FTNV01000001">
    <property type="protein sequence ID" value="SIS07114.1"/>
    <property type="molecule type" value="Genomic_DNA"/>
</dbReference>
<dbReference type="OrthoDB" id="1633687at2"/>
<dbReference type="AlphaFoldDB" id="A0A1N7G3N9"/>